<dbReference type="AlphaFoldDB" id="U4QCE1"/>
<gene>
    <name evidence="1" type="ORF">LHCIRMBIA953_00398</name>
</gene>
<accession>U4QCE1</accession>
<dbReference type="Proteomes" id="UP000017243">
    <property type="component" value="Unassembled WGS sequence"/>
</dbReference>
<evidence type="ECO:0000313" key="1">
    <source>
        <dbReference type="EMBL" id="CDI42162.1"/>
    </source>
</evidence>
<dbReference type="EMBL" id="CBUH010000083">
    <property type="protein sequence ID" value="CDI42162.1"/>
    <property type="molecule type" value="Genomic_DNA"/>
</dbReference>
<reference evidence="1 2" key="1">
    <citation type="submission" date="2013-09" db="EMBL/GenBank/DDBJ databases">
        <title>Draft Genome Sequence of five Lactobacillus helveticus strains CIRM-BIA 101T, 103, 104, 951 and 953 isolated from milk product.</title>
        <authorList>
            <person name="Valence F."/>
            <person name="Chuat V."/>
            <person name="Ma L."/>
            <person name="Creno S."/>
            <person name="Falentin H."/>
            <person name="Lortal S."/>
            <person name="Bizet C."/>
            <person name="Clermont D."/>
            <person name="Loux V."/>
            <person name="Bouchier C."/>
            <person name="Cousin S."/>
        </authorList>
    </citation>
    <scope>NUCLEOTIDE SEQUENCE [LARGE SCALE GENOMIC DNA]</scope>
    <source>
        <strain evidence="1 2">CIRM-BIA 953</strain>
    </source>
</reference>
<protein>
    <submittedName>
        <fullName evidence="1">Hypothetical cytosolic protein</fullName>
    </submittedName>
</protein>
<proteinExistence type="predicted"/>
<evidence type="ECO:0000313" key="2">
    <source>
        <dbReference type="Proteomes" id="UP000017243"/>
    </source>
</evidence>
<comment type="caution">
    <text evidence="1">The sequence shown here is derived from an EMBL/GenBank/DDBJ whole genome shotgun (WGS) entry which is preliminary data.</text>
</comment>
<sequence>MEASQLEIEGLLLEKNFPEKDIIRVEDIKKIRDDLFENELAGNGKTWQREGIDILLTKLGIYKENIY</sequence>
<organism evidence="1 2">
    <name type="scientific">Lactobacillus helveticus CIRM-BIA 953</name>
    <dbReference type="NCBI Taxonomy" id="1226335"/>
    <lineage>
        <taxon>Bacteria</taxon>
        <taxon>Bacillati</taxon>
        <taxon>Bacillota</taxon>
        <taxon>Bacilli</taxon>
        <taxon>Lactobacillales</taxon>
        <taxon>Lactobacillaceae</taxon>
        <taxon>Lactobacillus</taxon>
    </lineage>
</organism>
<name>U4QCE1_LACHE</name>